<dbReference type="AlphaFoldDB" id="A0A7U7G8J7"/>
<proteinExistence type="inferred from homology"/>
<evidence type="ECO:0000313" key="4">
    <source>
        <dbReference type="EMBL" id="CDH43906.1"/>
    </source>
</evidence>
<dbReference type="GO" id="GO:0009307">
    <property type="term" value="P:DNA restriction-modification system"/>
    <property type="evidence" value="ECO:0007669"/>
    <property type="project" value="UniProtKB-KW"/>
</dbReference>
<evidence type="ECO:0000313" key="5">
    <source>
        <dbReference type="Proteomes" id="UP000019184"/>
    </source>
</evidence>
<dbReference type="Gene3D" id="1.20.1260.30">
    <property type="match status" value="1"/>
</dbReference>
<evidence type="ECO:0000259" key="3">
    <source>
        <dbReference type="Pfam" id="PF12161"/>
    </source>
</evidence>
<dbReference type="Proteomes" id="UP000019184">
    <property type="component" value="Unassembled WGS sequence"/>
</dbReference>
<feature type="domain" description="N6 adenine-specific DNA methyltransferase N-terminal" evidence="3">
    <location>
        <begin position="9"/>
        <end position="54"/>
    </location>
</feature>
<reference evidence="4 5" key="1">
    <citation type="journal article" date="2014" name="ISME J.">
        <title>Candidatus Competibacter-lineage genomes retrieved from metagenomes reveal functional metabolic diversity.</title>
        <authorList>
            <person name="McIlroy S.J."/>
            <person name="Albertsen M."/>
            <person name="Andresen E.K."/>
            <person name="Saunders A.M."/>
            <person name="Kristiansen R."/>
            <person name="Stokholm-Bjerregaard M."/>
            <person name="Nielsen K.L."/>
            <person name="Nielsen P.H."/>
        </authorList>
    </citation>
    <scope>NUCLEOTIDE SEQUENCE [LARGE SCALE GENOMIC DNA]</scope>
    <source>
        <strain evidence="4 5">Run_B_J11</strain>
    </source>
</reference>
<dbReference type="EMBL" id="CBTK010000045">
    <property type="protein sequence ID" value="CDH43906.1"/>
    <property type="molecule type" value="Genomic_DNA"/>
</dbReference>
<comment type="similarity">
    <text evidence="1">Belongs to the N(4)/N(6)-methyltransferase family.</text>
</comment>
<keyword evidence="5" id="KW-1185">Reference proteome</keyword>
<name>A0A7U7G8J7_9GAMM</name>
<accession>A0A7U7G8J7</accession>
<protein>
    <recommendedName>
        <fullName evidence="3">N6 adenine-specific DNA methyltransferase N-terminal domain-containing protein</fullName>
    </recommendedName>
</protein>
<dbReference type="Pfam" id="PF12161">
    <property type="entry name" value="HsdM_N"/>
    <property type="match status" value="1"/>
</dbReference>
<sequence length="131" mass="14652">MTDQDQKQLGNILWGIADQLRGAMNADDFRDYMLSFLFLRYLSDNYETAAQKELGPDYRCVNHGLLFHSSLLASTRLPKGTAWFSPLKFPTGGELYADEATACSPRSHALSASVTFRPTGGRFLRTAKILK</sequence>
<keyword evidence="2" id="KW-0680">Restriction system</keyword>
<dbReference type="SUPFAM" id="SSF53335">
    <property type="entry name" value="S-adenosyl-L-methionine-dependent methyltransferases"/>
    <property type="match status" value="1"/>
</dbReference>
<dbReference type="RefSeq" id="WP_034430981.1">
    <property type="nucleotide sequence ID" value="NZ_CBTK010000045.1"/>
</dbReference>
<organism evidence="4 5">
    <name type="scientific">Candidatus Contendobacter odensis Run_B_J11</name>
    <dbReference type="NCBI Taxonomy" id="1400861"/>
    <lineage>
        <taxon>Bacteria</taxon>
        <taxon>Pseudomonadati</taxon>
        <taxon>Pseudomonadota</taxon>
        <taxon>Gammaproteobacteria</taxon>
        <taxon>Candidatus Competibacteraceae</taxon>
        <taxon>Candidatus Contendibacter</taxon>
    </lineage>
</organism>
<dbReference type="InterPro" id="IPR038333">
    <property type="entry name" value="T1MK-like_N_sf"/>
</dbReference>
<dbReference type="InterPro" id="IPR022749">
    <property type="entry name" value="D12N6_MeTrfase_N"/>
</dbReference>
<dbReference type="InterPro" id="IPR029063">
    <property type="entry name" value="SAM-dependent_MTases_sf"/>
</dbReference>
<gene>
    <name evidence="4" type="ORF">BN874_1390032</name>
</gene>
<evidence type="ECO:0000256" key="2">
    <source>
        <dbReference type="ARBA" id="ARBA00022747"/>
    </source>
</evidence>
<evidence type="ECO:0000256" key="1">
    <source>
        <dbReference type="ARBA" id="ARBA00006594"/>
    </source>
</evidence>
<comment type="caution">
    <text evidence="4">The sequence shown here is derived from an EMBL/GenBank/DDBJ whole genome shotgun (WGS) entry which is preliminary data.</text>
</comment>